<sequence>MCTMSGQECQAPRVVTDDQRAQQPATDAAAGASRRATLLGAGGAGLMTVLAACAGTGHTGTGHFSAETGEPSGGTTTPAATRSGAGLARTSDIPEGGGKVFPDQKIVVVQPTAGKFRAFSAVCTHQSCTIDDVSSGMINCPCHGSMFWLDGKVMGGPATRPLPEVEIKIDGDTISLA</sequence>
<feature type="compositionally biased region" description="Low complexity" evidence="10">
    <location>
        <begin position="62"/>
        <end position="86"/>
    </location>
</feature>
<feature type="domain" description="Rieske" evidence="11">
    <location>
        <begin position="85"/>
        <end position="176"/>
    </location>
</feature>
<evidence type="ECO:0000256" key="10">
    <source>
        <dbReference type="SAM" id="MobiDB-lite"/>
    </source>
</evidence>
<dbReference type="InterPro" id="IPR017941">
    <property type="entry name" value="Rieske_2Fe-2S"/>
</dbReference>
<evidence type="ECO:0000256" key="7">
    <source>
        <dbReference type="ARBA" id="ARBA00023157"/>
    </source>
</evidence>
<proteinExistence type="predicted"/>
<gene>
    <name evidence="12" type="ORF">GCM10009850_115210</name>
</gene>
<keyword evidence="4" id="KW-0479">Metal-binding</keyword>
<keyword evidence="7" id="KW-1015">Disulfide bond</keyword>
<evidence type="ECO:0000256" key="8">
    <source>
        <dbReference type="ARBA" id="ARBA00029586"/>
    </source>
</evidence>
<evidence type="ECO:0000256" key="1">
    <source>
        <dbReference type="ARBA" id="ARBA00002494"/>
    </source>
</evidence>
<feature type="region of interest" description="Disordered" evidence="10">
    <location>
        <begin position="1"/>
        <end position="33"/>
    </location>
</feature>
<keyword evidence="13" id="KW-1185">Reference proteome</keyword>
<reference evidence="13" key="1">
    <citation type="journal article" date="2019" name="Int. J. Syst. Evol. Microbiol.">
        <title>The Global Catalogue of Microorganisms (GCM) 10K type strain sequencing project: providing services to taxonomists for standard genome sequencing and annotation.</title>
        <authorList>
            <consortium name="The Broad Institute Genomics Platform"/>
            <consortium name="The Broad Institute Genome Sequencing Center for Infectious Disease"/>
            <person name="Wu L."/>
            <person name="Ma J."/>
        </authorList>
    </citation>
    <scope>NUCLEOTIDE SEQUENCE [LARGE SCALE GENOMIC DNA]</scope>
    <source>
        <strain evidence="13">JCM 16114</strain>
    </source>
</reference>
<evidence type="ECO:0000256" key="2">
    <source>
        <dbReference type="ARBA" id="ARBA00015816"/>
    </source>
</evidence>
<comment type="caution">
    <text evidence="12">The sequence shown here is derived from an EMBL/GenBank/DDBJ whole genome shotgun (WGS) entry which is preliminary data.</text>
</comment>
<feature type="compositionally biased region" description="Low complexity" evidence="10">
    <location>
        <begin position="21"/>
        <end position="33"/>
    </location>
</feature>
<dbReference type="Pfam" id="PF00355">
    <property type="entry name" value="Rieske"/>
    <property type="match status" value="1"/>
</dbReference>
<comment type="function">
    <text evidence="1">Iron-sulfur subunit of the cytochrome bc1 complex, an essential component of the respiratory electron transport chain required for ATP synthesis. The bc1 complex catalyzes the oxidation of menaquinol and the reduction of cytochrome c in the respiratory chain. The bc1 complex operates through a Q-cycle mechanism that couples electron transfer to generation of the proton gradient that drives ATP synthesis.</text>
</comment>
<evidence type="ECO:0000313" key="12">
    <source>
        <dbReference type="EMBL" id="GAA2216052.1"/>
    </source>
</evidence>
<dbReference type="Proteomes" id="UP001499843">
    <property type="component" value="Unassembled WGS sequence"/>
</dbReference>
<accession>A0ABP5PWD8</accession>
<protein>
    <recommendedName>
        <fullName evidence="2">Cytochrome bc1 complex Rieske iron-sulfur subunit</fullName>
    </recommendedName>
    <alternativeName>
        <fullName evidence="8">Cytochrome bc1 reductase complex subunit QcrA</fullName>
    </alternativeName>
</protein>
<dbReference type="InterPro" id="IPR036922">
    <property type="entry name" value="Rieske_2Fe-2S_sf"/>
</dbReference>
<evidence type="ECO:0000256" key="5">
    <source>
        <dbReference type="ARBA" id="ARBA00023004"/>
    </source>
</evidence>
<dbReference type="InterPro" id="IPR005805">
    <property type="entry name" value="Rieske_Fe-S_prot_C"/>
</dbReference>
<dbReference type="SUPFAM" id="SSF50022">
    <property type="entry name" value="ISP domain"/>
    <property type="match status" value="1"/>
</dbReference>
<keyword evidence="3" id="KW-0001">2Fe-2S</keyword>
<dbReference type="CDD" id="cd03467">
    <property type="entry name" value="Rieske"/>
    <property type="match status" value="1"/>
</dbReference>
<dbReference type="InterPro" id="IPR014349">
    <property type="entry name" value="Rieske_Fe-S_prot"/>
</dbReference>
<evidence type="ECO:0000259" key="11">
    <source>
        <dbReference type="PROSITE" id="PS51296"/>
    </source>
</evidence>
<evidence type="ECO:0000256" key="3">
    <source>
        <dbReference type="ARBA" id="ARBA00022714"/>
    </source>
</evidence>
<dbReference type="Gene3D" id="2.102.10.10">
    <property type="entry name" value="Rieske [2Fe-2S] iron-sulphur domain"/>
    <property type="match status" value="1"/>
</dbReference>
<dbReference type="PRINTS" id="PR00162">
    <property type="entry name" value="RIESKE"/>
</dbReference>
<keyword evidence="5" id="KW-0408">Iron</keyword>
<dbReference type="PANTHER" id="PTHR10134">
    <property type="entry name" value="CYTOCHROME B-C1 COMPLEX SUBUNIT RIESKE, MITOCHONDRIAL"/>
    <property type="match status" value="1"/>
</dbReference>
<evidence type="ECO:0000256" key="9">
    <source>
        <dbReference type="ARBA" id="ARBA00034078"/>
    </source>
</evidence>
<feature type="region of interest" description="Disordered" evidence="10">
    <location>
        <begin position="62"/>
        <end position="99"/>
    </location>
</feature>
<dbReference type="PROSITE" id="PS51296">
    <property type="entry name" value="RIESKE"/>
    <property type="match status" value="1"/>
</dbReference>
<comment type="cofactor">
    <cofactor evidence="9">
        <name>[2Fe-2S] cluster</name>
        <dbReference type="ChEBI" id="CHEBI:190135"/>
    </cofactor>
</comment>
<keyword evidence="6" id="KW-0411">Iron-sulfur</keyword>
<dbReference type="EMBL" id="BAAAQX010000059">
    <property type="protein sequence ID" value="GAA2216052.1"/>
    <property type="molecule type" value="Genomic_DNA"/>
</dbReference>
<evidence type="ECO:0000313" key="13">
    <source>
        <dbReference type="Proteomes" id="UP001499843"/>
    </source>
</evidence>
<evidence type="ECO:0000256" key="6">
    <source>
        <dbReference type="ARBA" id="ARBA00023014"/>
    </source>
</evidence>
<name>A0ABP5PWD8_9ACTN</name>
<evidence type="ECO:0000256" key="4">
    <source>
        <dbReference type="ARBA" id="ARBA00022723"/>
    </source>
</evidence>
<organism evidence="12 13">
    <name type="scientific">Nonomuraea monospora</name>
    <dbReference type="NCBI Taxonomy" id="568818"/>
    <lineage>
        <taxon>Bacteria</taxon>
        <taxon>Bacillati</taxon>
        <taxon>Actinomycetota</taxon>
        <taxon>Actinomycetes</taxon>
        <taxon>Streptosporangiales</taxon>
        <taxon>Streptosporangiaceae</taxon>
        <taxon>Nonomuraea</taxon>
    </lineage>
</organism>